<accession>A0ABS4YD63</accession>
<dbReference type="CDD" id="cd13530">
    <property type="entry name" value="PBP2_peptides_like"/>
    <property type="match status" value="1"/>
</dbReference>
<dbReference type="SUPFAM" id="SSF53850">
    <property type="entry name" value="Periplasmic binding protein-like II"/>
    <property type="match status" value="1"/>
</dbReference>
<evidence type="ECO:0000259" key="3">
    <source>
        <dbReference type="SMART" id="SM00062"/>
    </source>
</evidence>
<dbReference type="EMBL" id="JAGIOH010000001">
    <property type="protein sequence ID" value="MBP2406460.1"/>
    <property type="molecule type" value="Genomic_DNA"/>
</dbReference>
<feature type="domain" description="Ionotropic glutamate receptor C-terminal" evidence="4">
    <location>
        <begin position="81"/>
        <end position="309"/>
    </location>
</feature>
<dbReference type="Proteomes" id="UP001519291">
    <property type="component" value="Unassembled WGS sequence"/>
</dbReference>
<evidence type="ECO:0000256" key="1">
    <source>
        <dbReference type="ARBA" id="ARBA00022729"/>
    </source>
</evidence>
<gene>
    <name evidence="5" type="ORF">JO379_005929</name>
</gene>
<protein>
    <submittedName>
        <fullName evidence="5">Polar amino acid transport system substrate-binding protein</fullName>
    </submittedName>
</protein>
<dbReference type="Gene3D" id="3.40.190.10">
    <property type="entry name" value="Periplasmic binding protein-like II"/>
    <property type="match status" value="2"/>
</dbReference>
<evidence type="ECO:0000313" key="5">
    <source>
        <dbReference type="EMBL" id="MBP2406460.1"/>
    </source>
</evidence>
<keyword evidence="1" id="KW-0732">Signal</keyword>
<reference evidence="5 6" key="1">
    <citation type="submission" date="2021-03" db="EMBL/GenBank/DDBJ databases">
        <title>Sequencing the genomes of 1000 actinobacteria strains.</title>
        <authorList>
            <person name="Klenk H.-P."/>
        </authorList>
    </citation>
    <scope>NUCLEOTIDE SEQUENCE [LARGE SCALE GENOMIC DNA]</scope>
    <source>
        <strain evidence="5 6">DSM 41480</strain>
    </source>
</reference>
<evidence type="ECO:0000313" key="6">
    <source>
        <dbReference type="Proteomes" id="UP001519291"/>
    </source>
</evidence>
<dbReference type="InterPro" id="IPR001320">
    <property type="entry name" value="Iontro_rcpt_C"/>
</dbReference>
<keyword evidence="6" id="KW-1185">Reference proteome</keyword>
<proteinExistence type="predicted"/>
<dbReference type="PANTHER" id="PTHR35936:SF19">
    <property type="entry name" value="AMINO-ACID-BINDING PROTEIN YXEM-RELATED"/>
    <property type="match status" value="1"/>
</dbReference>
<name>A0ABS4YD63_9ACTN</name>
<feature type="domain" description="Solute-binding protein family 3/N-terminal" evidence="3">
    <location>
        <begin position="81"/>
        <end position="310"/>
    </location>
</feature>
<dbReference type="SMART" id="SM00079">
    <property type="entry name" value="PBPe"/>
    <property type="match status" value="1"/>
</dbReference>
<dbReference type="Pfam" id="PF00497">
    <property type="entry name" value="SBP_bac_3"/>
    <property type="match status" value="1"/>
</dbReference>
<organism evidence="5 6">
    <name type="scientific">Streptomyces syringium</name>
    <dbReference type="NCBI Taxonomy" id="76729"/>
    <lineage>
        <taxon>Bacteria</taxon>
        <taxon>Bacillati</taxon>
        <taxon>Actinomycetota</taxon>
        <taxon>Actinomycetes</taxon>
        <taxon>Kitasatosporales</taxon>
        <taxon>Streptomycetaceae</taxon>
        <taxon>Streptomyces</taxon>
    </lineage>
</organism>
<evidence type="ECO:0000256" key="2">
    <source>
        <dbReference type="SAM" id="MobiDB-lite"/>
    </source>
</evidence>
<dbReference type="SMART" id="SM00062">
    <property type="entry name" value="PBPb"/>
    <property type="match status" value="1"/>
</dbReference>
<feature type="region of interest" description="Disordered" evidence="2">
    <location>
        <begin position="47"/>
        <end position="72"/>
    </location>
</feature>
<dbReference type="PANTHER" id="PTHR35936">
    <property type="entry name" value="MEMBRANE-BOUND LYTIC MUREIN TRANSGLYCOSYLASE F"/>
    <property type="match status" value="1"/>
</dbReference>
<evidence type="ECO:0000259" key="4">
    <source>
        <dbReference type="SMART" id="SM00079"/>
    </source>
</evidence>
<comment type="caution">
    <text evidence="5">The sequence shown here is derived from an EMBL/GenBank/DDBJ whole genome shotgun (WGS) entry which is preliminary data.</text>
</comment>
<sequence length="317" mass="33291">MTWTDGPARCQSPAMPVANPHRYARRRGLLAATAALLCAAVAGCAPQDDSDSAKSPGPAPGGPAGKGSCGKGKLATETAGKLTVGTDKPAYAPWFQDDDPASGKGFESAVAYAVAERLGYGRSDVIWQTVPFQNSFAPGEKKFDFDLNQISISDERRRAVDFSPGYYDVRQAVIALKDSPAAKATSVADLKRVKLGAQVGSTSLDVLNDVIKPGPRPAVFQKNDFAKTALKNGQVDAIIVDLPTAFYITSAEVKEAKIVGQFDAEGGKAEQFGLVLDKGSALTACVSGAVDSLRKDGTLARLEKKWLSEAADAPVLK</sequence>
<dbReference type="InterPro" id="IPR001638">
    <property type="entry name" value="Solute-binding_3/MltF_N"/>
</dbReference>